<gene>
    <name evidence="7" type="ORF">N0F65_012326</name>
</gene>
<dbReference type="GO" id="GO:0016620">
    <property type="term" value="F:oxidoreductase activity, acting on the aldehyde or oxo group of donors, NAD or NADP as acceptor"/>
    <property type="evidence" value="ECO:0007669"/>
    <property type="project" value="InterPro"/>
</dbReference>
<dbReference type="SUPFAM" id="SSF55347">
    <property type="entry name" value="Glyceraldehyde-3-phosphate dehydrogenase-like, C-terminal domain"/>
    <property type="match status" value="1"/>
</dbReference>
<name>A0AAV2YW01_9STRA</name>
<dbReference type="CDD" id="cd05214">
    <property type="entry name" value="GAPDH_I_N"/>
    <property type="match status" value="1"/>
</dbReference>
<protein>
    <recommendedName>
        <fullName evidence="6">Glyceraldehyde 3-phosphate dehydrogenase NAD(P) binding domain-containing protein</fullName>
    </recommendedName>
</protein>
<dbReference type="GO" id="GO:0051287">
    <property type="term" value="F:NAD binding"/>
    <property type="evidence" value="ECO:0007669"/>
    <property type="project" value="InterPro"/>
</dbReference>
<dbReference type="Gene3D" id="3.30.360.10">
    <property type="entry name" value="Dihydrodipicolinate Reductase, domain 2"/>
    <property type="match status" value="1"/>
</dbReference>
<reference evidence="7" key="1">
    <citation type="submission" date="2022-11" db="EMBL/GenBank/DDBJ databases">
        <authorList>
            <person name="Morgan W.R."/>
            <person name="Tartar A."/>
        </authorList>
    </citation>
    <scope>NUCLEOTIDE SEQUENCE</scope>
    <source>
        <strain evidence="7">ARSEF 373</strain>
    </source>
</reference>
<feature type="region of interest" description="Disordered" evidence="5">
    <location>
        <begin position="546"/>
        <end position="569"/>
    </location>
</feature>
<dbReference type="PROSITE" id="PS00071">
    <property type="entry name" value="GAPDH"/>
    <property type="match status" value="1"/>
</dbReference>
<evidence type="ECO:0000313" key="8">
    <source>
        <dbReference type="Proteomes" id="UP001146120"/>
    </source>
</evidence>
<dbReference type="PRINTS" id="PR00078">
    <property type="entry name" value="G3PDHDRGNASE"/>
</dbReference>
<dbReference type="Gene3D" id="3.40.50.720">
    <property type="entry name" value="NAD(P)-binding Rossmann-like Domain"/>
    <property type="match status" value="1"/>
</dbReference>
<feature type="coiled-coil region" evidence="4">
    <location>
        <begin position="717"/>
        <end position="913"/>
    </location>
</feature>
<dbReference type="SUPFAM" id="SSF51735">
    <property type="entry name" value="NAD(P)-binding Rossmann-fold domains"/>
    <property type="match status" value="1"/>
</dbReference>
<evidence type="ECO:0000256" key="1">
    <source>
        <dbReference type="ARBA" id="ARBA00007406"/>
    </source>
</evidence>
<feature type="compositionally biased region" description="Basic residues" evidence="5">
    <location>
        <begin position="552"/>
        <end position="562"/>
    </location>
</feature>
<evidence type="ECO:0000256" key="3">
    <source>
        <dbReference type="RuleBase" id="RU000397"/>
    </source>
</evidence>
<comment type="similarity">
    <text evidence="1 3">Belongs to the glyceraldehyde-3-phosphate dehydrogenase family.</text>
</comment>
<dbReference type="Pfam" id="PF00044">
    <property type="entry name" value="Gp_dh_N"/>
    <property type="match status" value="1"/>
</dbReference>
<sequence>MRTPTRQAPPKHRDATANTARTTTTMADDAPNTAALTGEQIQTLRTEELEQWKAQEDAADLMIPLVGRLYRQQNIVSTLFGKGLVHKNSIELIKLHNYVCKYVGKRMVTDDTLVVLTALSRHAPHARDMRIDFGRTFLLVEHLVRAVQEQTTEEAKNAKIAELGRFLDGKLANLISSLATSPSSAMTKPRDVVLYGFGRIGRLLARLLIEKSGPGVKLMLRAIVVRKGTKEDLVKRASLLRRDSVHGPFHGTIRFNEEANAFIANGNLIQVIYADGPDKCDYTQYGINDAVVIDNTGRWRDENGLGLHLKSPGVSKVILTAPAKGNIPTIVAGVNDEQIRPEHDIFSAASCTTNAIAPTLKALDEKYGVLSGHIETVHSFTNDQNLSDNYHQKERRGRSAVLNMVITETGAASAVVKCLPSLKDKLTANAIRVPTPNVSLAILNLELDPAKAKDLTVKELNTLMSKVSLNSPLMNQIDFVNSAEVASTDFVGSRAAGTVDGKATIVKGNRVVLYVWYDNEFGYSCQVVRVLQTLAGIIHTRFPDKLESNQPSHRRTTHARRRTDRDGSELTEIKQSVQRLKTQRAHVEYLRQHAERLEALVKERTQENESLRREVSALRGVEHENTTLLQRLQLLEARIASLESVCTDKRQELKAALDRLAQTEQQREQLRLEVEHVQDEARHHTEVWEREKATLQQQLQNTQTHTRAQDETLQQCKHEHRRQLEALQARHDTERVQMHEQLKRLRSDNQRQTRELQTQEDQVRKLLHTTTRQTGIIDDCDRALAAAKARNDQLERTLDSTESENKVLQERVTDLETQVAGLSASASADQRHAEREIQELQIKLMKRKERMEVLQVALREQEKSLEAVQREHAARDQARANLEDVVQDLRRRERDLQSEVSSLQLAVREATDEKCLLQDQVMTLQTQLATERTDRSKWATARLKLLAEFCDEENKLGSTLQEWLRSDRKARRGAVEISDDLDLDLDNNDADESDTSREQRSRMVYG</sequence>
<organism evidence="7 8">
    <name type="scientific">Lagenidium giganteum</name>
    <dbReference type="NCBI Taxonomy" id="4803"/>
    <lineage>
        <taxon>Eukaryota</taxon>
        <taxon>Sar</taxon>
        <taxon>Stramenopiles</taxon>
        <taxon>Oomycota</taxon>
        <taxon>Peronosporomycetes</taxon>
        <taxon>Pythiales</taxon>
        <taxon>Pythiaceae</taxon>
    </lineage>
</organism>
<dbReference type="InterPro" id="IPR020829">
    <property type="entry name" value="GlycerAld_3-P_DH_cat"/>
</dbReference>
<dbReference type="EMBL" id="DAKRPA010000157">
    <property type="protein sequence ID" value="DAZ96749.1"/>
    <property type="molecule type" value="Genomic_DNA"/>
</dbReference>
<evidence type="ECO:0000256" key="2">
    <source>
        <dbReference type="ARBA" id="ARBA00023002"/>
    </source>
</evidence>
<dbReference type="SMART" id="SM00846">
    <property type="entry name" value="Gp_dh_N"/>
    <property type="match status" value="1"/>
</dbReference>
<dbReference type="Pfam" id="PF02800">
    <property type="entry name" value="Gp_dh_C"/>
    <property type="match status" value="1"/>
</dbReference>
<dbReference type="NCBIfam" id="NF006139">
    <property type="entry name" value="PRK08289.1"/>
    <property type="match status" value="1"/>
</dbReference>
<dbReference type="Proteomes" id="UP001146120">
    <property type="component" value="Unassembled WGS sequence"/>
</dbReference>
<evidence type="ECO:0000256" key="5">
    <source>
        <dbReference type="SAM" id="MobiDB-lite"/>
    </source>
</evidence>
<comment type="caution">
    <text evidence="7">The sequence shown here is derived from an EMBL/GenBank/DDBJ whole genome shotgun (WGS) entry which is preliminary data.</text>
</comment>
<feature type="domain" description="Glyceraldehyde 3-phosphate dehydrogenase NAD(P) binding" evidence="6">
    <location>
        <begin position="190"/>
        <end position="351"/>
    </location>
</feature>
<dbReference type="PANTHER" id="PTHR43454:SF1">
    <property type="entry name" value="GLYCERALDEHYDE 3-PHOSPHATE DEHYDROGENASE NAD(P) BINDING DOMAIN-CONTAINING PROTEIN"/>
    <property type="match status" value="1"/>
</dbReference>
<dbReference type="AlphaFoldDB" id="A0AAV2YW01"/>
<feature type="compositionally biased region" description="Basic and acidic residues" evidence="5">
    <location>
        <begin position="994"/>
        <end position="1006"/>
    </location>
</feature>
<keyword evidence="2" id="KW-0560">Oxidoreductase</keyword>
<feature type="coiled-coil region" evidence="4">
    <location>
        <begin position="590"/>
        <end position="687"/>
    </location>
</feature>
<evidence type="ECO:0000256" key="4">
    <source>
        <dbReference type="SAM" id="Coils"/>
    </source>
</evidence>
<keyword evidence="8" id="KW-1185">Reference proteome</keyword>
<evidence type="ECO:0000259" key="6">
    <source>
        <dbReference type="SMART" id="SM00846"/>
    </source>
</evidence>
<evidence type="ECO:0000313" key="7">
    <source>
        <dbReference type="EMBL" id="DAZ96749.1"/>
    </source>
</evidence>
<feature type="region of interest" description="Disordered" evidence="5">
    <location>
        <begin position="1"/>
        <end position="24"/>
    </location>
</feature>
<feature type="compositionally biased region" description="Acidic residues" evidence="5">
    <location>
        <begin position="983"/>
        <end position="993"/>
    </location>
</feature>
<dbReference type="InterPro" id="IPR020828">
    <property type="entry name" value="GlycerAld_3-P_DH_NAD(P)-bd"/>
</dbReference>
<dbReference type="PANTHER" id="PTHR43454">
    <property type="entry name" value="GLYCERALDEHYDE-3-PHOSPHATE DEHYDROGENASE"/>
    <property type="match status" value="1"/>
</dbReference>
<reference evidence="7" key="2">
    <citation type="journal article" date="2023" name="Microbiol Resour">
        <title>Decontamination and Annotation of the Draft Genome Sequence of the Oomycete Lagenidium giganteum ARSEF 373.</title>
        <authorList>
            <person name="Morgan W.R."/>
            <person name="Tartar A."/>
        </authorList>
    </citation>
    <scope>NUCLEOTIDE SEQUENCE</scope>
    <source>
        <strain evidence="7">ARSEF 373</strain>
    </source>
</reference>
<keyword evidence="4" id="KW-0175">Coiled coil</keyword>
<accession>A0AAV2YW01</accession>
<proteinExistence type="inferred from homology"/>
<dbReference type="InterPro" id="IPR020831">
    <property type="entry name" value="GlycerAld/Erythrose_P_DH"/>
</dbReference>
<dbReference type="InterPro" id="IPR020830">
    <property type="entry name" value="GlycerAld_3-P_DH_AS"/>
</dbReference>
<dbReference type="InterPro" id="IPR036291">
    <property type="entry name" value="NAD(P)-bd_dom_sf"/>
</dbReference>
<feature type="region of interest" description="Disordered" evidence="5">
    <location>
        <begin position="983"/>
        <end position="1006"/>
    </location>
</feature>